<dbReference type="InterPro" id="IPR037401">
    <property type="entry name" value="SnoaL-like"/>
</dbReference>
<protein>
    <submittedName>
        <fullName evidence="2">Nuclear transport factor 2 family protein</fullName>
    </submittedName>
</protein>
<dbReference type="RefSeq" id="WP_285185258.1">
    <property type="nucleotide sequence ID" value="NZ_CP126981.1"/>
</dbReference>
<dbReference type="InterPro" id="IPR032710">
    <property type="entry name" value="NTF2-like_dom_sf"/>
</dbReference>
<proteinExistence type="predicted"/>
<dbReference type="Gene3D" id="3.10.450.50">
    <property type="match status" value="1"/>
</dbReference>
<accession>A0ABY8VSX7</accession>
<reference evidence="2 3" key="1">
    <citation type="journal article" date="2023" name="Microbiol. Resour. Announc.">
        <title>Complete Genome Sequence of Mycobacterium wuenschmanii, a novel Nontuberculous Mycobacterium Isolated from a captive population of Amazon Milk Frogs.</title>
        <authorList>
            <person name="Hicks J."/>
            <person name="Zeineldin M."/>
            <person name="Ward H."/>
            <person name="Wuenschmann A."/>
            <person name="Camp P."/>
            <person name="Farrell D."/>
            <person name="Lehman K."/>
            <person name="Thacker T."/>
            <person name="Cuthbert E."/>
        </authorList>
    </citation>
    <scope>NUCLEOTIDE SEQUENCE [LARGE SCALE GENOMIC DNA]</scope>
    <source>
        <strain evidence="2 3">Wuenschmanii</strain>
    </source>
</reference>
<gene>
    <name evidence="2" type="ORF">PT015_14115</name>
</gene>
<organism evidence="2 3">
    <name type="scientific">Candidatus Mycobacterium wuenschmannii</name>
    <dbReference type="NCBI Taxonomy" id="3027808"/>
    <lineage>
        <taxon>Bacteria</taxon>
        <taxon>Bacillati</taxon>
        <taxon>Actinomycetota</taxon>
        <taxon>Actinomycetes</taxon>
        <taxon>Mycobacteriales</taxon>
        <taxon>Mycobacteriaceae</taxon>
        <taxon>Mycobacterium</taxon>
    </lineage>
</organism>
<dbReference type="Pfam" id="PF13577">
    <property type="entry name" value="SnoaL_4"/>
    <property type="match status" value="1"/>
</dbReference>
<dbReference type="Proteomes" id="UP001236585">
    <property type="component" value="Chromosome"/>
</dbReference>
<evidence type="ECO:0000259" key="1">
    <source>
        <dbReference type="Pfam" id="PF13577"/>
    </source>
</evidence>
<dbReference type="SUPFAM" id="SSF54427">
    <property type="entry name" value="NTF2-like"/>
    <property type="match status" value="1"/>
</dbReference>
<keyword evidence="3" id="KW-1185">Reference proteome</keyword>
<evidence type="ECO:0000313" key="2">
    <source>
        <dbReference type="EMBL" id="WIM86061.1"/>
    </source>
</evidence>
<feature type="domain" description="SnoaL-like" evidence="1">
    <location>
        <begin position="6"/>
        <end position="125"/>
    </location>
</feature>
<sequence>MFSGPVEDRLGIRERFDAYSDAVTRQDLDDYLACWTDDGTRLGEGGECQGIEALRAHWHGIWKVLSQMVFITQVGAIEVDGAAATARSYCLETLRFRDSATHQLVGAYDDELRRVDGAWRFSVRRYRVLEAGAAHRS</sequence>
<dbReference type="EMBL" id="CP126981">
    <property type="protein sequence ID" value="WIM86061.1"/>
    <property type="molecule type" value="Genomic_DNA"/>
</dbReference>
<name>A0ABY8VSX7_9MYCO</name>
<evidence type="ECO:0000313" key="3">
    <source>
        <dbReference type="Proteomes" id="UP001236585"/>
    </source>
</evidence>